<dbReference type="InterPro" id="IPR004853">
    <property type="entry name" value="Sugar_P_trans_dom"/>
</dbReference>
<dbReference type="Pfam" id="PF03151">
    <property type="entry name" value="TPT"/>
    <property type="match status" value="1"/>
</dbReference>
<keyword evidence="4 5" id="KW-0472">Membrane</keyword>
<feature type="domain" description="Sugar phosphate transporter" evidence="6">
    <location>
        <begin position="13"/>
        <end position="306"/>
    </location>
</feature>
<protein>
    <submittedName>
        <fullName evidence="8">TPT domain-containing protein</fullName>
    </submittedName>
</protein>
<evidence type="ECO:0000256" key="1">
    <source>
        <dbReference type="ARBA" id="ARBA00004141"/>
    </source>
</evidence>
<sequence>MKFVPLRYRFCCHVGALCLLWYFSSTAASIINKVTLQKYPYPMTVALVSLCTIPVYAVPLLWVWHIKKQNISDYYMYRYVIPISAAKAIAVACAYFSLWKVPVSYAHTVKATMPLFAVLCARIVLKEKQTFRIYLSLAPIIAGVLIASFTELSFSLSGLISSLCSTATYSLLNVYVKRVLKDTEVHPIRFLILNAQIAASVFFPFWLIRDGVSLWTTFFGGDQDSHITPPDVWFLIYLALSGLLSFAKNICAFVLIHRLTALSYAVANATTRITVIAVSLITLHNPVTSMNIFGMGLAIFGVFFYNRAKQSQLRGLPLSRTDATLSDASLIMLNNGDSQKNLHSFLNNSSPNKQSLDVIYMRAQKSSRKGDYEHPRNGHVKFVM</sequence>
<comment type="subcellular location">
    <subcellularLocation>
        <location evidence="1">Membrane</location>
        <topology evidence="1">Multi-pass membrane protein</topology>
    </subcellularLocation>
</comment>
<feature type="transmembrane region" description="Helical" evidence="5">
    <location>
        <begin position="262"/>
        <end position="281"/>
    </location>
</feature>
<feature type="transmembrane region" description="Helical" evidence="5">
    <location>
        <begin position="232"/>
        <end position="255"/>
    </location>
</feature>
<keyword evidence="3 5" id="KW-1133">Transmembrane helix</keyword>
<organism evidence="7 8">
    <name type="scientific">Syphacia muris</name>
    <dbReference type="NCBI Taxonomy" id="451379"/>
    <lineage>
        <taxon>Eukaryota</taxon>
        <taxon>Metazoa</taxon>
        <taxon>Ecdysozoa</taxon>
        <taxon>Nematoda</taxon>
        <taxon>Chromadorea</taxon>
        <taxon>Rhabditida</taxon>
        <taxon>Spirurina</taxon>
        <taxon>Oxyuridomorpha</taxon>
        <taxon>Oxyuroidea</taxon>
        <taxon>Oxyuridae</taxon>
        <taxon>Syphacia</taxon>
    </lineage>
</organism>
<dbReference type="InterPro" id="IPR037185">
    <property type="entry name" value="EmrE-like"/>
</dbReference>
<dbReference type="SUPFAM" id="SSF103481">
    <property type="entry name" value="Multidrug resistance efflux transporter EmrE"/>
    <property type="match status" value="2"/>
</dbReference>
<feature type="transmembrane region" description="Helical" evidence="5">
    <location>
        <begin position="287"/>
        <end position="305"/>
    </location>
</feature>
<evidence type="ECO:0000256" key="5">
    <source>
        <dbReference type="SAM" id="Phobius"/>
    </source>
</evidence>
<dbReference type="InterPro" id="IPR050186">
    <property type="entry name" value="TPT_transporter"/>
</dbReference>
<reference evidence="8" key="1">
    <citation type="submission" date="2017-02" db="UniProtKB">
        <authorList>
            <consortium name="WormBaseParasite"/>
        </authorList>
    </citation>
    <scope>IDENTIFICATION</scope>
</reference>
<evidence type="ECO:0000259" key="6">
    <source>
        <dbReference type="Pfam" id="PF03151"/>
    </source>
</evidence>
<feature type="transmembrane region" description="Helical" evidence="5">
    <location>
        <begin position="156"/>
        <end position="176"/>
    </location>
</feature>
<evidence type="ECO:0000256" key="2">
    <source>
        <dbReference type="ARBA" id="ARBA00022692"/>
    </source>
</evidence>
<proteinExistence type="predicted"/>
<feature type="transmembrane region" description="Helical" evidence="5">
    <location>
        <begin position="76"/>
        <end position="98"/>
    </location>
</feature>
<dbReference type="GO" id="GO:0016020">
    <property type="term" value="C:membrane"/>
    <property type="evidence" value="ECO:0007669"/>
    <property type="project" value="UniProtKB-SubCell"/>
</dbReference>
<dbReference type="Proteomes" id="UP000046393">
    <property type="component" value="Unplaced"/>
</dbReference>
<dbReference type="WBParaSite" id="SMUV_0000547301-mRNA-1">
    <property type="protein sequence ID" value="SMUV_0000547301-mRNA-1"/>
    <property type="gene ID" value="SMUV_0000547301"/>
</dbReference>
<keyword evidence="2 5" id="KW-0812">Transmembrane</keyword>
<evidence type="ECO:0000256" key="4">
    <source>
        <dbReference type="ARBA" id="ARBA00023136"/>
    </source>
</evidence>
<dbReference type="PANTHER" id="PTHR11132">
    <property type="entry name" value="SOLUTE CARRIER FAMILY 35"/>
    <property type="match status" value="1"/>
</dbReference>
<evidence type="ECO:0000313" key="7">
    <source>
        <dbReference type="Proteomes" id="UP000046393"/>
    </source>
</evidence>
<evidence type="ECO:0000256" key="3">
    <source>
        <dbReference type="ARBA" id="ARBA00022989"/>
    </source>
</evidence>
<name>A0A0N5ALP8_9BILA</name>
<dbReference type="STRING" id="451379.A0A0N5ALP8"/>
<feature type="transmembrane region" description="Helical" evidence="5">
    <location>
        <begin position="188"/>
        <end position="208"/>
    </location>
</feature>
<feature type="transmembrane region" description="Helical" evidence="5">
    <location>
        <begin position="104"/>
        <end position="124"/>
    </location>
</feature>
<feature type="transmembrane region" description="Helical" evidence="5">
    <location>
        <begin position="39"/>
        <end position="64"/>
    </location>
</feature>
<accession>A0A0N5ALP8</accession>
<feature type="transmembrane region" description="Helical" evidence="5">
    <location>
        <begin position="131"/>
        <end position="150"/>
    </location>
</feature>
<keyword evidence="7" id="KW-1185">Reference proteome</keyword>
<dbReference type="AlphaFoldDB" id="A0A0N5ALP8"/>
<evidence type="ECO:0000313" key="8">
    <source>
        <dbReference type="WBParaSite" id="SMUV_0000547301-mRNA-1"/>
    </source>
</evidence>